<feature type="non-terminal residue" evidence="2">
    <location>
        <position position="93"/>
    </location>
</feature>
<evidence type="ECO:0000313" key="3">
    <source>
        <dbReference type="Proteomes" id="UP001189429"/>
    </source>
</evidence>
<dbReference type="Proteomes" id="UP001189429">
    <property type="component" value="Unassembled WGS sequence"/>
</dbReference>
<proteinExistence type="predicted"/>
<feature type="non-terminal residue" evidence="2">
    <location>
        <position position="1"/>
    </location>
</feature>
<organism evidence="2 3">
    <name type="scientific">Prorocentrum cordatum</name>
    <dbReference type="NCBI Taxonomy" id="2364126"/>
    <lineage>
        <taxon>Eukaryota</taxon>
        <taxon>Sar</taxon>
        <taxon>Alveolata</taxon>
        <taxon>Dinophyceae</taxon>
        <taxon>Prorocentrales</taxon>
        <taxon>Prorocentraceae</taxon>
        <taxon>Prorocentrum</taxon>
    </lineage>
</organism>
<keyword evidence="3" id="KW-1185">Reference proteome</keyword>
<evidence type="ECO:0000256" key="1">
    <source>
        <dbReference type="SAM" id="MobiDB-lite"/>
    </source>
</evidence>
<comment type="caution">
    <text evidence="2">The sequence shown here is derived from an EMBL/GenBank/DDBJ whole genome shotgun (WGS) entry which is preliminary data.</text>
</comment>
<sequence>IGRLGPRPRGGGVGRAAAYEPGEVPTKSYRALTKIGVRIGPDWTTPGSRAPRIRGRWRRSGAGSGPPPSRRSRCSRWWTNVLRGRRACPADIS</sequence>
<feature type="region of interest" description="Disordered" evidence="1">
    <location>
        <begin position="40"/>
        <end position="73"/>
    </location>
</feature>
<gene>
    <name evidence="2" type="ORF">PCOR1329_LOCUS2707</name>
</gene>
<dbReference type="EMBL" id="CAUYUJ010000681">
    <property type="protein sequence ID" value="CAK0791941.1"/>
    <property type="molecule type" value="Genomic_DNA"/>
</dbReference>
<protein>
    <submittedName>
        <fullName evidence="2">Uncharacterized protein</fullName>
    </submittedName>
</protein>
<name>A0ABN9PKU3_9DINO</name>
<evidence type="ECO:0000313" key="2">
    <source>
        <dbReference type="EMBL" id="CAK0791941.1"/>
    </source>
</evidence>
<accession>A0ABN9PKU3</accession>
<reference evidence="2" key="1">
    <citation type="submission" date="2023-10" db="EMBL/GenBank/DDBJ databases">
        <authorList>
            <person name="Chen Y."/>
            <person name="Shah S."/>
            <person name="Dougan E. K."/>
            <person name="Thang M."/>
            <person name="Chan C."/>
        </authorList>
    </citation>
    <scope>NUCLEOTIDE SEQUENCE [LARGE SCALE GENOMIC DNA]</scope>
</reference>